<name>A0A9Q0X1D1_9ROSI</name>
<accession>A0A9Q0X1D1</accession>
<reference evidence="2" key="1">
    <citation type="submission" date="2022-11" db="EMBL/GenBank/DDBJ databases">
        <authorList>
            <person name="Hyden B.L."/>
            <person name="Feng K."/>
            <person name="Yates T."/>
            <person name="Jawdy S."/>
            <person name="Smart L.B."/>
            <person name="Muchero W."/>
        </authorList>
    </citation>
    <scope>NUCLEOTIDE SEQUENCE</scope>
    <source>
        <tissue evidence="2">Shoot tip</tissue>
    </source>
</reference>
<dbReference type="AlphaFoldDB" id="A0A9Q0X1D1"/>
<comment type="caution">
    <text evidence="2">The sequence shown here is derived from an EMBL/GenBank/DDBJ whole genome shotgun (WGS) entry which is preliminary data.</text>
</comment>
<reference evidence="2" key="2">
    <citation type="journal article" date="2023" name="Int. J. Mol. Sci.">
        <title>De Novo Assembly and Annotation of 11 Diverse Shrub Willow (Salix) Genomes Reveals Novel Gene Organization in Sex-Linked Regions.</title>
        <authorList>
            <person name="Hyden B."/>
            <person name="Feng K."/>
            <person name="Yates T.B."/>
            <person name="Jawdy S."/>
            <person name="Cereghino C."/>
            <person name="Smart L.B."/>
            <person name="Muchero W."/>
        </authorList>
    </citation>
    <scope>NUCLEOTIDE SEQUENCE</scope>
    <source>
        <tissue evidence="2">Shoot tip</tissue>
    </source>
</reference>
<protein>
    <submittedName>
        <fullName evidence="2">Uncharacterized protein</fullName>
    </submittedName>
</protein>
<dbReference type="Proteomes" id="UP001151752">
    <property type="component" value="Chromosome 16"/>
</dbReference>
<feature type="signal peptide" evidence="1">
    <location>
        <begin position="1"/>
        <end position="25"/>
    </location>
</feature>
<gene>
    <name evidence="2" type="ORF">OIU74_001033</name>
</gene>
<dbReference type="EMBL" id="JAPFFM010000001">
    <property type="protein sequence ID" value="KAJ6776974.1"/>
    <property type="molecule type" value="Genomic_DNA"/>
</dbReference>
<proteinExistence type="predicted"/>
<keyword evidence="1" id="KW-0732">Signal</keyword>
<evidence type="ECO:0000313" key="2">
    <source>
        <dbReference type="EMBL" id="KAJ6776974.1"/>
    </source>
</evidence>
<sequence>MSVHICFIDVVSITIILLCHTPTSCKFKILAIRTKNHRCAVSVEGNPGQEQVLTFLSNGIPFVTLDLFFPQIESFLCRSISVCHCS</sequence>
<evidence type="ECO:0000256" key="1">
    <source>
        <dbReference type="SAM" id="SignalP"/>
    </source>
</evidence>
<keyword evidence="3" id="KW-1185">Reference proteome</keyword>
<evidence type="ECO:0000313" key="3">
    <source>
        <dbReference type="Proteomes" id="UP001151752"/>
    </source>
</evidence>
<organism evidence="2 3">
    <name type="scientific">Salix koriyanagi</name>
    <dbReference type="NCBI Taxonomy" id="2511006"/>
    <lineage>
        <taxon>Eukaryota</taxon>
        <taxon>Viridiplantae</taxon>
        <taxon>Streptophyta</taxon>
        <taxon>Embryophyta</taxon>
        <taxon>Tracheophyta</taxon>
        <taxon>Spermatophyta</taxon>
        <taxon>Magnoliopsida</taxon>
        <taxon>eudicotyledons</taxon>
        <taxon>Gunneridae</taxon>
        <taxon>Pentapetalae</taxon>
        <taxon>rosids</taxon>
        <taxon>fabids</taxon>
        <taxon>Malpighiales</taxon>
        <taxon>Salicaceae</taxon>
        <taxon>Saliceae</taxon>
        <taxon>Salix</taxon>
    </lineage>
</organism>
<feature type="chain" id="PRO_5040478906" evidence="1">
    <location>
        <begin position="26"/>
        <end position="86"/>
    </location>
</feature>